<dbReference type="Gene3D" id="1.10.10.10">
    <property type="entry name" value="Winged helix-like DNA-binding domain superfamily/Winged helix DNA-binding domain"/>
    <property type="match status" value="1"/>
</dbReference>
<dbReference type="Gene3D" id="3.30.420.40">
    <property type="match status" value="2"/>
</dbReference>
<dbReference type="GO" id="GO:0003677">
    <property type="term" value="F:DNA binding"/>
    <property type="evidence" value="ECO:0007669"/>
    <property type="project" value="UniProtKB-KW"/>
</dbReference>
<dbReference type="AlphaFoldDB" id="A0A068R380"/>
<keyword evidence="4" id="KW-0804">Transcription</keyword>
<sequence>MAGGKVSVDIQPGHIDQIKQTNMGLVYQLIDRCGPISRIALSKKAQLAPASITKITRELIDAHLVKEMEFPDLGFRGRPAIGLQVDSQEWQFLCIRINEGHIVIGLRDLNCDLVVEEQLAFVVPQKHAFLDCIVHEIDGFFLRHQSHLERLTAISITINAIVDPVNRIIHSSPYYDIQDIPLGKFLHQRTGLPIFLQHGITAWTIAESLYGAGKNDQNLIQLVIDDNVGAGIMTAGQMLHADNHSVVEIGHIQIDPSGEPCYCGNTGCLETVVGIKKILQKAHFLADRYPDDVLNHATADNTSLKIEIDLLCQAVADGDSQIINIIHDAGERIGRIMAIMVNIFNPEKILIGSPLNRVKHILYPAIQQQITQRSLPGYSQHVDIVATQFPNAGTLPAAALIKQALYNGELLIKLMQG</sequence>
<evidence type="ECO:0000313" key="6">
    <source>
        <dbReference type="EMBL" id="CDG21361.1"/>
    </source>
</evidence>
<comment type="similarity">
    <text evidence="1">Belongs to the ROK (NagC/XylR) family.</text>
</comment>
<gene>
    <name evidence="6" type="primary">mlc</name>
    <name evidence="6" type="ORF">XPG1_1706</name>
</gene>
<dbReference type="HOGENOM" id="CLU_036604_13_1_6"/>
<dbReference type="GO" id="GO:0006355">
    <property type="term" value="P:regulation of DNA-templated transcription"/>
    <property type="evidence" value="ECO:0007669"/>
    <property type="project" value="UniProtKB-ARBA"/>
</dbReference>
<dbReference type="InterPro" id="IPR036390">
    <property type="entry name" value="WH_DNA-bd_sf"/>
</dbReference>
<dbReference type="FunFam" id="1.10.10.10:FF:000045">
    <property type="entry name" value="ROK family transcriptional regulator"/>
    <property type="match status" value="1"/>
</dbReference>
<evidence type="ECO:0000256" key="3">
    <source>
        <dbReference type="ARBA" id="ARBA00023125"/>
    </source>
</evidence>
<evidence type="ECO:0000256" key="4">
    <source>
        <dbReference type="ARBA" id="ARBA00023163"/>
    </source>
</evidence>
<evidence type="ECO:0000256" key="2">
    <source>
        <dbReference type="ARBA" id="ARBA00023015"/>
    </source>
</evidence>
<dbReference type="Pfam" id="PF00480">
    <property type="entry name" value="ROK"/>
    <property type="match status" value="1"/>
</dbReference>
<evidence type="ECO:0000313" key="7">
    <source>
        <dbReference type="Proteomes" id="UP000032735"/>
    </source>
</evidence>
<keyword evidence="2" id="KW-0805">Transcription regulation</keyword>
<dbReference type="KEGG" id="xpo:XPG1_1706"/>
<keyword evidence="3" id="KW-0238">DNA-binding</keyword>
<dbReference type="InterPro" id="IPR000600">
    <property type="entry name" value="ROK"/>
</dbReference>
<dbReference type="InterPro" id="IPR036388">
    <property type="entry name" value="WH-like_DNA-bd_sf"/>
</dbReference>
<dbReference type="GO" id="GO:0006351">
    <property type="term" value="P:DNA-templated transcription"/>
    <property type="evidence" value="ECO:0007669"/>
    <property type="project" value="TreeGrafter"/>
</dbReference>
<dbReference type="STRING" id="1354304.XPG1_1706"/>
<dbReference type="Proteomes" id="UP000032735">
    <property type="component" value="Chromosome"/>
</dbReference>
<dbReference type="InterPro" id="IPR043129">
    <property type="entry name" value="ATPase_NBD"/>
</dbReference>
<proteinExistence type="inferred from homology"/>
<keyword evidence="5" id="KW-0119">Carbohydrate metabolism</keyword>
<evidence type="ECO:0000256" key="1">
    <source>
        <dbReference type="ARBA" id="ARBA00006479"/>
    </source>
</evidence>
<keyword evidence="7" id="KW-1185">Reference proteome</keyword>
<dbReference type="SUPFAM" id="SSF46785">
    <property type="entry name" value="Winged helix' DNA-binding domain"/>
    <property type="match status" value="1"/>
</dbReference>
<reference evidence="6 7" key="1">
    <citation type="submission" date="2013-07" db="EMBL/GenBank/DDBJ databases">
        <authorList>
            <person name="Genoscope - CEA"/>
        </authorList>
    </citation>
    <scope>NUCLEOTIDE SEQUENCE [LARGE SCALE GENOMIC DNA]</scope>
    <source>
        <strain evidence="6 7">G6</strain>
    </source>
</reference>
<dbReference type="PANTHER" id="PTHR18964:SF149">
    <property type="entry name" value="BIFUNCTIONAL UDP-N-ACETYLGLUCOSAMINE 2-EPIMERASE_N-ACETYLMANNOSAMINE KINASE"/>
    <property type="match status" value="1"/>
</dbReference>
<organism evidence="6 7">
    <name type="scientific">Xenorhabdus poinarii G6</name>
    <dbReference type="NCBI Taxonomy" id="1354304"/>
    <lineage>
        <taxon>Bacteria</taxon>
        <taxon>Pseudomonadati</taxon>
        <taxon>Pseudomonadota</taxon>
        <taxon>Gammaproteobacteria</taxon>
        <taxon>Enterobacterales</taxon>
        <taxon>Morganellaceae</taxon>
        <taxon>Xenorhabdus</taxon>
    </lineage>
</organism>
<name>A0A068R380_9GAMM</name>
<evidence type="ECO:0000256" key="5">
    <source>
        <dbReference type="ARBA" id="ARBA00023277"/>
    </source>
</evidence>
<dbReference type="EMBL" id="FO704551">
    <property type="protein sequence ID" value="CDG21361.1"/>
    <property type="molecule type" value="Genomic_DNA"/>
</dbReference>
<accession>A0A068R380</accession>
<dbReference type="PANTHER" id="PTHR18964">
    <property type="entry name" value="ROK (REPRESSOR, ORF, KINASE) FAMILY"/>
    <property type="match status" value="1"/>
</dbReference>
<protein>
    <submittedName>
        <fullName evidence="6">Protein mlc</fullName>
    </submittedName>
</protein>
<dbReference type="SUPFAM" id="SSF53067">
    <property type="entry name" value="Actin-like ATPase domain"/>
    <property type="match status" value="2"/>
</dbReference>